<reference evidence="1 2" key="1">
    <citation type="submission" date="2016-10" db="EMBL/GenBank/DDBJ databases">
        <authorList>
            <person name="Varghese N."/>
            <person name="Submissions S."/>
        </authorList>
    </citation>
    <scope>NUCLEOTIDE SEQUENCE [LARGE SCALE GENOMIC DNA]</scope>
    <source>
        <strain evidence="1 2">22B</strain>
    </source>
</reference>
<evidence type="ECO:0000313" key="1">
    <source>
        <dbReference type="EMBL" id="SFJ74744.1"/>
    </source>
</evidence>
<dbReference type="AlphaFoldDB" id="A0A662Z5Y5"/>
<keyword evidence="2" id="KW-1185">Reference proteome</keyword>
<proteinExistence type="predicted"/>
<name>A0A662Z5Y5_9GAMM</name>
<dbReference type="Proteomes" id="UP000243374">
    <property type="component" value="Unassembled WGS sequence"/>
</dbReference>
<protein>
    <recommendedName>
        <fullName evidence="3">DUF2513 domain-containing protein</fullName>
    </recommendedName>
</protein>
<dbReference type="RefSeq" id="WP_074838014.1">
    <property type="nucleotide sequence ID" value="NZ_CP047056.1"/>
</dbReference>
<dbReference type="InterPro" id="IPR019650">
    <property type="entry name" value="DUF2513"/>
</dbReference>
<organism evidence="1 2">
    <name type="scientific">Succinivibrio dextrinosolvens</name>
    <dbReference type="NCBI Taxonomy" id="83771"/>
    <lineage>
        <taxon>Bacteria</taxon>
        <taxon>Pseudomonadati</taxon>
        <taxon>Pseudomonadota</taxon>
        <taxon>Gammaproteobacteria</taxon>
        <taxon>Aeromonadales</taxon>
        <taxon>Succinivibrionaceae</taxon>
        <taxon>Succinivibrio</taxon>
    </lineage>
</organism>
<dbReference type="Pfam" id="PF10711">
    <property type="entry name" value="DUF2513"/>
    <property type="match status" value="1"/>
</dbReference>
<evidence type="ECO:0000313" key="2">
    <source>
        <dbReference type="Proteomes" id="UP000243374"/>
    </source>
</evidence>
<sequence length="129" mass="15232">MKRDWKIIQEILCAIEDNKVKMHWEQIPESEQKNVLLHYELLKESELITNYELVSDMDDDGKCTYHPNFLPQSPNVPGIRMTMKGYDLLEVLRDQTLWNRILSKAKSLGVKLTYEFIVQAIPVIYKTMM</sequence>
<dbReference type="OrthoDB" id="6960201at2"/>
<accession>A0A662Z5Y5</accession>
<evidence type="ECO:0008006" key="3">
    <source>
        <dbReference type="Google" id="ProtNLM"/>
    </source>
</evidence>
<dbReference type="EMBL" id="FOSF01000001">
    <property type="protein sequence ID" value="SFJ74744.1"/>
    <property type="molecule type" value="Genomic_DNA"/>
</dbReference>
<gene>
    <name evidence="1" type="ORF">SAMN04487865_1001139</name>
</gene>